<evidence type="ECO:0000313" key="1">
    <source>
        <dbReference type="EMBL" id="CQH62107.1"/>
    </source>
</evidence>
<dbReference type="RefSeq" id="WP_059057953.1">
    <property type="nucleotide sequence ID" value="NZ_CEML01000001.1"/>
</dbReference>
<dbReference type="GeneID" id="26660234"/>
<dbReference type="OrthoDB" id="200286at2157"/>
<dbReference type="STRING" id="1407499.HHUB_3643"/>
<organism evidence="1 2">
    <name type="scientific">Halobacterium hubeiense</name>
    <dbReference type="NCBI Taxonomy" id="1407499"/>
    <lineage>
        <taxon>Archaea</taxon>
        <taxon>Methanobacteriati</taxon>
        <taxon>Methanobacteriota</taxon>
        <taxon>Stenosarchaea group</taxon>
        <taxon>Halobacteria</taxon>
        <taxon>Halobacteriales</taxon>
        <taxon>Halobacteriaceae</taxon>
        <taxon>Halobacterium</taxon>
    </lineage>
</organism>
<protein>
    <submittedName>
        <fullName evidence="1">Phosphodiesterase domain protein</fullName>
    </submittedName>
</protein>
<dbReference type="Pfam" id="PF13563">
    <property type="entry name" value="2_5_RNA_ligase2"/>
    <property type="match status" value="1"/>
</dbReference>
<sequence>MYSVNAPVPAEVKKVAADLRPALSEFARIRERREQTLLVKRVPADDRKQLRTAWQTAQDALAGAPVVEARVAEVDTFENPPNGSSPVVYLAVESPGLHGIHQRLCEVFDPVPVMEGGDDYDPHVTLARDADGFRGRRAVENVDGRQVGPVTWNIEELYLYDAERGERVDTLSLPA</sequence>
<gene>
    <name evidence="1" type="ORF">HHUB_3643</name>
</gene>
<accession>A0A0U5D120</accession>
<reference evidence="2" key="1">
    <citation type="journal article" date="2016" name="Environ. Microbiol.">
        <title>The complete genome of a viable archaeum isolated from 123-million-year-old rock salt.</title>
        <authorList>
            <person name="Jaakkola S.T."/>
            <person name="Pfeiffer F."/>
            <person name="Ravantti J.J."/>
            <person name="Guo Q."/>
            <person name="Liu Y."/>
            <person name="Chen X."/>
            <person name="Ma H."/>
            <person name="Yang C."/>
            <person name="Oksanen H.M."/>
            <person name="Bamford D.H."/>
        </authorList>
    </citation>
    <scope>NUCLEOTIDE SEQUENCE</scope>
    <source>
        <strain evidence="2">JI20-1</strain>
    </source>
</reference>
<dbReference type="AlphaFoldDB" id="A0A0U5D120"/>
<dbReference type="EMBL" id="LN831302">
    <property type="protein sequence ID" value="CQH62107.1"/>
    <property type="molecule type" value="Genomic_DNA"/>
</dbReference>
<evidence type="ECO:0000313" key="2">
    <source>
        <dbReference type="Proteomes" id="UP000066737"/>
    </source>
</evidence>
<name>A0A0U5D120_9EURY</name>
<dbReference type="SUPFAM" id="SSF55144">
    <property type="entry name" value="LigT-like"/>
    <property type="match status" value="1"/>
</dbReference>
<keyword evidence="2" id="KW-1185">Reference proteome</keyword>
<dbReference type="KEGG" id="hhb:Hhub_3643"/>
<dbReference type="InterPro" id="IPR009097">
    <property type="entry name" value="Cyclic_Pdiesterase"/>
</dbReference>
<dbReference type="Proteomes" id="UP000066737">
    <property type="component" value="Chromosome I"/>
</dbReference>
<proteinExistence type="predicted"/>
<dbReference type="Gene3D" id="3.90.1140.10">
    <property type="entry name" value="Cyclic phosphodiesterase"/>
    <property type="match status" value="1"/>
</dbReference>